<evidence type="ECO:0000256" key="1">
    <source>
        <dbReference type="SAM" id="Phobius"/>
    </source>
</evidence>
<protein>
    <recommendedName>
        <fullName evidence="2">DUF7847 domain-containing protein</fullName>
    </recommendedName>
</protein>
<dbReference type="Pfam" id="PF25231">
    <property type="entry name" value="DUF7847"/>
    <property type="match status" value="1"/>
</dbReference>
<evidence type="ECO:0000313" key="3">
    <source>
        <dbReference type="EMBL" id="MFC4540686.1"/>
    </source>
</evidence>
<dbReference type="EMBL" id="JBHSFA010000002">
    <property type="protein sequence ID" value="MFC4540686.1"/>
    <property type="molecule type" value="Genomic_DNA"/>
</dbReference>
<sequence length="290" mass="29875">MVVLAAFRDGWTALRKNPTLLLAGFAVAIVSRLQRTGTLTDSAVVDGLASITFFVAFPFVTGGFIGMALEAVRESETSIRRFVRAGRAHYRRMLGATVLFTAVAMAVVFGGLSIVTIGGVVWLFSVETVGETVAFATMAGFVGAYLLTIVLVLTFVQFYDAAVVVEGAGTTGALSRSVDVVRSNLPGALVFSVLWLVLLNTVLQPSAMVEAVESLSIAATAAGPADPRAIAAGTVAIDLGVAPAIAQPIGVAVPAVTGAYLYTVYTAFYVRLVAEMADSSPAAASTGVSG</sequence>
<feature type="transmembrane region" description="Helical" evidence="1">
    <location>
        <begin position="51"/>
        <end position="72"/>
    </location>
</feature>
<dbReference type="RefSeq" id="WP_250138849.1">
    <property type="nucleotide sequence ID" value="NZ_JALIQP010000001.1"/>
</dbReference>
<name>A0ABD5PJQ0_9EURY</name>
<feature type="transmembrane region" description="Helical" evidence="1">
    <location>
        <begin position="185"/>
        <end position="203"/>
    </location>
</feature>
<feature type="transmembrane region" description="Helical" evidence="1">
    <location>
        <begin position="144"/>
        <end position="165"/>
    </location>
</feature>
<dbReference type="Proteomes" id="UP001595898">
    <property type="component" value="Unassembled WGS sequence"/>
</dbReference>
<organism evidence="3 4">
    <name type="scientific">Halosolutus amylolyticus</name>
    <dbReference type="NCBI Taxonomy" id="2932267"/>
    <lineage>
        <taxon>Archaea</taxon>
        <taxon>Methanobacteriati</taxon>
        <taxon>Methanobacteriota</taxon>
        <taxon>Stenosarchaea group</taxon>
        <taxon>Halobacteria</taxon>
        <taxon>Halobacteriales</taxon>
        <taxon>Natrialbaceae</taxon>
        <taxon>Halosolutus</taxon>
    </lineage>
</organism>
<keyword evidence="1" id="KW-0472">Membrane</keyword>
<keyword evidence="4" id="KW-1185">Reference proteome</keyword>
<keyword evidence="1" id="KW-1133">Transmembrane helix</keyword>
<feature type="transmembrane region" description="Helical" evidence="1">
    <location>
        <begin position="93"/>
        <end position="124"/>
    </location>
</feature>
<comment type="caution">
    <text evidence="3">The sequence shown here is derived from an EMBL/GenBank/DDBJ whole genome shotgun (WGS) entry which is preliminary data.</text>
</comment>
<evidence type="ECO:0000259" key="2">
    <source>
        <dbReference type="Pfam" id="PF25231"/>
    </source>
</evidence>
<evidence type="ECO:0000313" key="4">
    <source>
        <dbReference type="Proteomes" id="UP001595898"/>
    </source>
</evidence>
<keyword evidence="1" id="KW-0812">Transmembrane</keyword>
<gene>
    <name evidence="3" type="ORF">ACFO5R_01940</name>
</gene>
<dbReference type="AlphaFoldDB" id="A0ABD5PJQ0"/>
<proteinExistence type="predicted"/>
<reference evidence="3 4" key="1">
    <citation type="journal article" date="2019" name="Int. J. Syst. Evol. Microbiol.">
        <title>The Global Catalogue of Microorganisms (GCM) 10K type strain sequencing project: providing services to taxonomists for standard genome sequencing and annotation.</title>
        <authorList>
            <consortium name="The Broad Institute Genomics Platform"/>
            <consortium name="The Broad Institute Genome Sequencing Center for Infectious Disease"/>
            <person name="Wu L."/>
            <person name="Ma J."/>
        </authorList>
    </citation>
    <scope>NUCLEOTIDE SEQUENCE [LARGE SCALE GENOMIC DNA]</scope>
    <source>
        <strain evidence="3 4">WLHS5</strain>
    </source>
</reference>
<dbReference type="InterPro" id="IPR057169">
    <property type="entry name" value="DUF7847"/>
</dbReference>
<feature type="domain" description="DUF7847" evidence="2">
    <location>
        <begin position="1"/>
        <end position="272"/>
    </location>
</feature>
<accession>A0ABD5PJQ0</accession>